<gene>
    <name evidence="1" type="ORF">CAEBREN_30566</name>
</gene>
<evidence type="ECO:0000313" key="1">
    <source>
        <dbReference type="EMBL" id="EGT47671.1"/>
    </source>
</evidence>
<evidence type="ECO:0000313" key="2">
    <source>
        <dbReference type="Proteomes" id="UP000008068"/>
    </source>
</evidence>
<organism evidence="2">
    <name type="scientific">Caenorhabditis brenneri</name>
    <name type="common">Nematode worm</name>
    <dbReference type="NCBI Taxonomy" id="135651"/>
    <lineage>
        <taxon>Eukaryota</taxon>
        <taxon>Metazoa</taxon>
        <taxon>Ecdysozoa</taxon>
        <taxon>Nematoda</taxon>
        <taxon>Chromadorea</taxon>
        <taxon>Rhabditida</taxon>
        <taxon>Rhabditina</taxon>
        <taxon>Rhabditomorpha</taxon>
        <taxon>Rhabditoidea</taxon>
        <taxon>Rhabditidae</taxon>
        <taxon>Peloderinae</taxon>
        <taxon>Caenorhabditis</taxon>
    </lineage>
</organism>
<dbReference type="InParanoid" id="G0P8A3"/>
<name>G0P8A3_CAEBE</name>
<sequence>MRVVKLMPSINHHTSLLSLLSGISRSCPRQCSFISPRPNSTATLYCKI</sequence>
<accession>G0P8A3</accession>
<dbReference type="AlphaFoldDB" id="G0P8A3"/>
<keyword evidence="2" id="KW-1185">Reference proteome</keyword>
<dbReference type="HOGENOM" id="CLU_3160416_0_0_1"/>
<dbReference type="EMBL" id="GL380130">
    <property type="protein sequence ID" value="EGT47671.1"/>
    <property type="molecule type" value="Genomic_DNA"/>
</dbReference>
<proteinExistence type="predicted"/>
<dbReference type="Proteomes" id="UP000008068">
    <property type="component" value="Unassembled WGS sequence"/>
</dbReference>
<reference evidence="2" key="1">
    <citation type="submission" date="2011-07" db="EMBL/GenBank/DDBJ databases">
        <authorList>
            <consortium name="Caenorhabditis brenneri Sequencing and Analysis Consortium"/>
            <person name="Wilson R.K."/>
        </authorList>
    </citation>
    <scope>NUCLEOTIDE SEQUENCE [LARGE SCALE GENOMIC DNA]</scope>
    <source>
        <strain evidence="2">PB2801</strain>
    </source>
</reference>
<protein>
    <submittedName>
        <fullName evidence="1">Uncharacterized protein</fullName>
    </submittedName>
</protein>